<keyword evidence="3" id="KW-0560">Oxidoreductase</keyword>
<dbReference type="GO" id="GO:0016491">
    <property type="term" value="F:oxidoreductase activity"/>
    <property type="evidence" value="ECO:0007669"/>
    <property type="project" value="UniProtKB-KW"/>
</dbReference>
<accession>A0A3D8Q5T7</accession>
<dbReference type="InterPro" id="IPR036291">
    <property type="entry name" value="NAD(P)-bd_dom_sf"/>
</dbReference>
<reference evidence="4 5" key="1">
    <citation type="journal article" date="2018" name="IMA Fungus">
        <title>IMA Genome-F 9: Draft genome sequence of Annulohypoxylon stygium, Aspergillus mulundensis, Berkeleyomyces basicola (syn. Thielaviopsis basicola), Ceratocystis smalleyi, two Cercospora beticola strains, Coleophoma cylindrospora, Fusarium fracticaudum, Phialophora cf. hyalina, and Morchella septimelata.</title>
        <authorList>
            <person name="Wingfield B.D."/>
            <person name="Bills G.F."/>
            <person name="Dong Y."/>
            <person name="Huang W."/>
            <person name="Nel W.J."/>
            <person name="Swalarsk-Parry B.S."/>
            <person name="Vaghefi N."/>
            <person name="Wilken P.M."/>
            <person name="An Z."/>
            <person name="de Beer Z.W."/>
            <person name="De Vos L."/>
            <person name="Chen L."/>
            <person name="Duong T.A."/>
            <person name="Gao Y."/>
            <person name="Hammerbacher A."/>
            <person name="Kikkert J.R."/>
            <person name="Li Y."/>
            <person name="Li H."/>
            <person name="Li K."/>
            <person name="Li Q."/>
            <person name="Liu X."/>
            <person name="Ma X."/>
            <person name="Naidoo K."/>
            <person name="Pethybridge S.J."/>
            <person name="Sun J."/>
            <person name="Steenkamp E.T."/>
            <person name="van der Nest M.A."/>
            <person name="van Wyk S."/>
            <person name="Wingfield M.J."/>
            <person name="Xiong C."/>
            <person name="Yue Q."/>
            <person name="Zhang X."/>
        </authorList>
    </citation>
    <scope>NUCLEOTIDE SEQUENCE [LARGE SCALE GENOMIC DNA]</scope>
    <source>
        <strain evidence="4 5">BP6252</strain>
    </source>
</reference>
<dbReference type="CDD" id="cd05325">
    <property type="entry name" value="carb_red_sniffer_like_SDR_c"/>
    <property type="match status" value="1"/>
</dbReference>
<comment type="caution">
    <text evidence="4">The sequence shown here is derived from an EMBL/GenBank/DDBJ whole genome shotgun (WGS) entry which is preliminary data.</text>
</comment>
<comment type="similarity">
    <text evidence="1">Belongs to the short-chain dehydrogenases/reductases (SDR) family.</text>
</comment>
<dbReference type="PANTHER" id="PTHR43544">
    <property type="entry name" value="SHORT-CHAIN DEHYDROGENASE/REDUCTASE"/>
    <property type="match status" value="1"/>
</dbReference>
<proteinExistence type="inferred from homology"/>
<protein>
    <recommendedName>
        <fullName evidence="6">Aflatoxin biosynthesis ketoreductase nor-1</fullName>
    </recommendedName>
</protein>
<name>A0A3D8Q5T7_9HELO</name>
<sequence length="249" mass="26683">MTQNTTVLITGANRGIGHGLLNVYLARPNTTVIAGVRNPGHATVQSLKDNTHCGEGSQLIVVKIDNTSETDAKAAVDILTSEYHITQLDIVIANAGIARYDHKAAAVPISEVIDHFKTNTIGTLVLFQAVEPLLKASTASPRFVVLSSSLGSIGDMVVEKSTAYGSSKAALNFITKKIHAENEYLISFPLHPGWVQTDMGNRGAHNAGMEKADVPVDESVKGLMDKIDRATRENSSGKFVTYDDSPLAW</sequence>
<evidence type="ECO:0000313" key="4">
    <source>
        <dbReference type="EMBL" id="RDW57186.1"/>
    </source>
</evidence>
<evidence type="ECO:0000256" key="2">
    <source>
        <dbReference type="ARBA" id="ARBA00022857"/>
    </source>
</evidence>
<gene>
    <name evidence="4" type="ORF">BP6252_13834</name>
</gene>
<dbReference type="AlphaFoldDB" id="A0A3D8Q5T7"/>
<keyword evidence="2" id="KW-0521">NADP</keyword>
<evidence type="ECO:0000313" key="5">
    <source>
        <dbReference type="Proteomes" id="UP000256645"/>
    </source>
</evidence>
<evidence type="ECO:0000256" key="3">
    <source>
        <dbReference type="ARBA" id="ARBA00023002"/>
    </source>
</evidence>
<dbReference type="Gene3D" id="3.40.50.720">
    <property type="entry name" value="NAD(P)-binding Rossmann-like Domain"/>
    <property type="match status" value="1"/>
</dbReference>
<dbReference type="PANTHER" id="PTHR43544:SF7">
    <property type="entry name" value="NADB-LER2"/>
    <property type="match status" value="1"/>
</dbReference>
<dbReference type="InterPro" id="IPR002347">
    <property type="entry name" value="SDR_fam"/>
</dbReference>
<evidence type="ECO:0000256" key="1">
    <source>
        <dbReference type="ARBA" id="ARBA00006484"/>
    </source>
</evidence>
<dbReference type="InterPro" id="IPR051468">
    <property type="entry name" value="Fungal_SecMetab_SDRs"/>
</dbReference>
<dbReference type="EMBL" id="PDLM01000022">
    <property type="protein sequence ID" value="RDW57186.1"/>
    <property type="molecule type" value="Genomic_DNA"/>
</dbReference>
<dbReference type="Proteomes" id="UP000256645">
    <property type="component" value="Unassembled WGS sequence"/>
</dbReference>
<organism evidence="4 5">
    <name type="scientific">Coleophoma cylindrospora</name>
    <dbReference type="NCBI Taxonomy" id="1849047"/>
    <lineage>
        <taxon>Eukaryota</taxon>
        <taxon>Fungi</taxon>
        <taxon>Dikarya</taxon>
        <taxon>Ascomycota</taxon>
        <taxon>Pezizomycotina</taxon>
        <taxon>Leotiomycetes</taxon>
        <taxon>Helotiales</taxon>
        <taxon>Dermateaceae</taxon>
        <taxon>Coleophoma</taxon>
    </lineage>
</organism>
<dbReference type="GO" id="GO:0005737">
    <property type="term" value="C:cytoplasm"/>
    <property type="evidence" value="ECO:0007669"/>
    <property type="project" value="TreeGrafter"/>
</dbReference>
<evidence type="ECO:0008006" key="6">
    <source>
        <dbReference type="Google" id="ProtNLM"/>
    </source>
</evidence>
<dbReference type="Pfam" id="PF00106">
    <property type="entry name" value="adh_short"/>
    <property type="match status" value="1"/>
</dbReference>
<keyword evidence="5" id="KW-1185">Reference proteome</keyword>
<dbReference type="PRINTS" id="PR00081">
    <property type="entry name" value="GDHRDH"/>
</dbReference>
<dbReference type="OrthoDB" id="9876299at2759"/>
<dbReference type="SUPFAM" id="SSF51735">
    <property type="entry name" value="NAD(P)-binding Rossmann-fold domains"/>
    <property type="match status" value="1"/>
</dbReference>